<keyword evidence="6 7" id="KW-0472">Membrane</keyword>
<dbReference type="GO" id="GO:0031293">
    <property type="term" value="P:membrane protein intracellular domain proteolysis"/>
    <property type="evidence" value="ECO:0007669"/>
    <property type="project" value="TreeGrafter"/>
</dbReference>
<dbReference type="InterPro" id="IPR001193">
    <property type="entry name" value="MBTPS2"/>
</dbReference>
<feature type="transmembrane region" description="Helical" evidence="7">
    <location>
        <begin position="348"/>
        <end position="367"/>
    </location>
</feature>
<dbReference type="InterPro" id="IPR008915">
    <property type="entry name" value="Peptidase_M50"/>
</dbReference>
<evidence type="ECO:0000256" key="6">
    <source>
        <dbReference type="ARBA" id="ARBA00023136"/>
    </source>
</evidence>
<dbReference type="EMBL" id="BSRL01000003">
    <property type="protein sequence ID" value="GLV69282.1"/>
    <property type="molecule type" value="Genomic_DNA"/>
</dbReference>
<evidence type="ECO:0000256" key="2">
    <source>
        <dbReference type="ARBA" id="ARBA00004127"/>
    </source>
</evidence>
<evidence type="ECO:0000256" key="7">
    <source>
        <dbReference type="SAM" id="Phobius"/>
    </source>
</evidence>
<evidence type="ECO:0000313" key="11">
    <source>
        <dbReference type="Proteomes" id="UP001058167"/>
    </source>
</evidence>
<dbReference type="CDD" id="cd05709">
    <property type="entry name" value="S2P-M50"/>
    <property type="match status" value="1"/>
</dbReference>
<dbReference type="RefSeq" id="WP_261866254.1">
    <property type="nucleotide sequence ID" value="NZ_BRLF01000003.1"/>
</dbReference>
<name>A0AAI9L170_PECCC</name>
<evidence type="ECO:0000313" key="12">
    <source>
        <dbReference type="Proteomes" id="UP001165145"/>
    </source>
</evidence>
<comment type="caution">
    <text evidence="10">The sequence shown here is derived from an EMBL/GenBank/DDBJ whole genome shotgun (WGS) entry which is preliminary data.</text>
</comment>
<dbReference type="Pfam" id="PF02163">
    <property type="entry name" value="Peptidase_M50"/>
    <property type="match status" value="1"/>
</dbReference>
<reference evidence="10" key="2">
    <citation type="submission" date="2023-02" db="EMBL/GenBank/DDBJ databases">
        <title>Pectobacterium carotovorum subsp. carotovorum NBRC 12380.</title>
        <authorList>
            <person name="Ichikawa N."/>
            <person name="Sato H."/>
            <person name="Tonouchi N."/>
        </authorList>
    </citation>
    <scope>NUCLEOTIDE SEQUENCE</scope>
    <source>
        <strain evidence="10">NBRC 12380</strain>
    </source>
</reference>
<dbReference type="Gene3D" id="2.40.50.100">
    <property type="match status" value="1"/>
</dbReference>
<feature type="transmembrane region" description="Helical" evidence="7">
    <location>
        <begin position="176"/>
        <end position="196"/>
    </location>
</feature>
<feature type="transmembrane region" description="Helical" evidence="7">
    <location>
        <begin position="243"/>
        <end position="267"/>
    </location>
</feature>
<feature type="transmembrane region" description="Helical" evidence="7">
    <location>
        <begin position="373"/>
        <end position="392"/>
    </location>
</feature>
<evidence type="ECO:0000313" key="10">
    <source>
        <dbReference type="EMBL" id="GLV69282.1"/>
    </source>
</evidence>
<dbReference type="AlphaFoldDB" id="A0AAI9L170"/>
<dbReference type="GO" id="GO:0016020">
    <property type="term" value="C:membrane"/>
    <property type="evidence" value="ECO:0007669"/>
    <property type="project" value="InterPro"/>
</dbReference>
<dbReference type="SUPFAM" id="SSF111369">
    <property type="entry name" value="HlyD-like secretion proteins"/>
    <property type="match status" value="1"/>
</dbReference>
<comment type="similarity">
    <text evidence="3">Belongs to the peptidase M50B family.</text>
</comment>
<comment type="subcellular location">
    <subcellularLocation>
        <location evidence="2">Endomembrane system</location>
        <topology evidence="2">Multi-pass membrane protein</topology>
    </subcellularLocation>
</comment>
<organism evidence="10 12">
    <name type="scientific">Pectobacterium carotovorum subsp. carotovorum</name>
    <name type="common">Erwinia carotovora subsp. carotovora</name>
    <dbReference type="NCBI Taxonomy" id="555"/>
    <lineage>
        <taxon>Bacteria</taxon>
        <taxon>Pseudomonadati</taxon>
        <taxon>Pseudomonadota</taxon>
        <taxon>Gammaproteobacteria</taxon>
        <taxon>Enterobacterales</taxon>
        <taxon>Pectobacteriaceae</taxon>
        <taxon>Pectobacterium</taxon>
    </lineage>
</organism>
<feature type="transmembrane region" description="Helical" evidence="7">
    <location>
        <begin position="208"/>
        <end position="227"/>
    </location>
</feature>
<dbReference type="Proteomes" id="UP001165145">
    <property type="component" value="Unassembled WGS sequence"/>
</dbReference>
<dbReference type="GO" id="GO:0012505">
    <property type="term" value="C:endomembrane system"/>
    <property type="evidence" value="ECO:0007669"/>
    <property type="project" value="UniProtKB-SubCell"/>
</dbReference>
<comment type="cofactor">
    <cofactor evidence="1">
        <name>Zn(2+)</name>
        <dbReference type="ChEBI" id="CHEBI:29105"/>
    </cofactor>
</comment>
<dbReference type="PANTHER" id="PTHR13325:SF3">
    <property type="entry name" value="MEMBRANE-BOUND TRANSCRIPTION FACTOR SITE-2 PROTEASE"/>
    <property type="match status" value="1"/>
</dbReference>
<proteinExistence type="inferred from homology"/>
<evidence type="ECO:0000259" key="8">
    <source>
        <dbReference type="Pfam" id="PF02163"/>
    </source>
</evidence>
<gene>
    <name evidence="10" type="ORF">Pcaca03_17260</name>
    <name evidence="9" type="ORF">SOASR016_15880</name>
</gene>
<reference evidence="9" key="1">
    <citation type="submission" date="2022-06" db="EMBL/GenBank/DDBJ databases">
        <title>Draft genome sequences of Pectobacterium carotovorum subsp. carotovorum str. NBRC12380.</title>
        <authorList>
            <person name="Wakabayashi Y."/>
            <person name="Kojima K."/>
        </authorList>
    </citation>
    <scope>NUCLEOTIDE SEQUENCE</scope>
    <source>
        <strain evidence="9">NBRC 12380</strain>
    </source>
</reference>
<dbReference type="GO" id="GO:0005737">
    <property type="term" value="C:cytoplasm"/>
    <property type="evidence" value="ECO:0007669"/>
    <property type="project" value="TreeGrafter"/>
</dbReference>
<evidence type="ECO:0000256" key="3">
    <source>
        <dbReference type="ARBA" id="ARBA00007931"/>
    </source>
</evidence>
<dbReference type="Proteomes" id="UP001058167">
    <property type="component" value="Unassembled WGS sequence"/>
</dbReference>
<evidence type="ECO:0000313" key="9">
    <source>
        <dbReference type="EMBL" id="GKX46836.1"/>
    </source>
</evidence>
<keyword evidence="11" id="KW-1185">Reference proteome</keyword>
<feature type="transmembrane region" description="Helical" evidence="7">
    <location>
        <begin position="143"/>
        <end position="164"/>
    </location>
</feature>
<sequence>MNPHLPPLRADLQLVESAPGINGAPQWVLSDPITGRYFTLTPSAIRLLRHWPLRQPQQILAAANSEPGLPLRVKELEKLLQFLRQHDLVAASDAEQRQRYLGKAQAMRTSLWKSVLHQYLFFRIPLWRPDPVLNRCWPWLQRYGAPFLIWVFPFVLLLGLFLVSRDWVRYTHSFPHLFSLSGMAVFGVSLVFAKFIHELGHAFMAKRAGCRVQSMGVAFIVLFPLFYTDTTDAWKLKDRQARLLIGAGGILAELMLAVIALLAWALLPDGPARTAAFMLSSATWLTTLVVNLNPLMRFDGYFLLSDFWRVENLQERAYALCRWRLRESLFGHGHPAPENLSPSLQRKLLVWGYASWIWRFFLFFGIALVVYHFFIKVIGIGLMLVEIVWFIALPIAKEAYAWWSMRKSIHPIAFLRSALLCSTLLFILLYPWGGSIHIPAVLESEKVSTLYSPVPAQVNRLHVTDGQRVDAGDILLELTSVDLDYRLDIERQRIAQLQQQRQRGAARQETASEIQVMDWQLAEALARYRGLAAQRQRLTIRAPQAGVVRDLARDMTAGRWLTADTPLLRVVEPTQGRVIGYIPEESLMRTQESMQGIFLTDDPAFPRLDVTLHDIAPTGSAYLQQEMLASDRHGPIAVRRDRDHNPQPVQAQYRVRFIIQEEKFLPLQQPLRGSVILEGEKESILGTVWRRVAALGIRESGF</sequence>
<dbReference type="PANTHER" id="PTHR13325">
    <property type="entry name" value="PROTEASE M50 MEMBRANE-BOUND TRANSCRIPTION FACTOR SITE 2 PROTEASE"/>
    <property type="match status" value="1"/>
</dbReference>
<feature type="domain" description="Peptidase M50" evidence="8">
    <location>
        <begin position="188"/>
        <end position="275"/>
    </location>
</feature>
<feature type="transmembrane region" description="Helical" evidence="7">
    <location>
        <begin position="413"/>
        <end position="432"/>
    </location>
</feature>
<evidence type="ECO:0000256" key="1">
    <source>
        <dbReference type="ARBA" id="ARBA00001947"/>
    </source>
</evidence>
<keyword evidence="4 7" id="KW-0812">Transmembrane</keyword>
<dbReference type="EMBL" id="BRLF01000003">
    <property type="protein sequence ID" value="GKX46836.1"/>
    <property type="molecule type" value="Genomic_DNA"/>
</dbReference>
<keyword evidence="5 7" id="KW-1133">Transmembrane helix</keyword>
<protein>
    <recommendedName>
        <fullName evidence="8">Peptidase M50 domain-containing protein</fullName>
    </recommendedName>
</protein>
<evidence type="ECO:0000256" key="4">
    <source>
        <dbReference type="ARBA" id="ARBA00022692"/>
    </source>
</evidence>
<evidence type="ECO:0000256" key="5">
    <source>
        <dbReference type="ARBA" id="ARBA00022989"/>
    </source>
</evidence>
<accession>A0AAI9L170</accession>
<dbReference type="GO" id="GO:0004222">
    <property type="term" value="F:metalloendopeptidase activity"/>
    <property type="evidence" value="ECO:0007669"/>
    <property type="project" value="InterPro"/>
</dbReference>